<evidence type="ECO:0000256" key="1">
    <source>
        <dbReference type="ARBA" id="ARBA00001947"/>
    </source>
</evidence>
<evidence type="ECO:0000256" key="5">
    <source>
        <dbReference type="ARBA" id="ARBA00022833"/>
    </source>
</evidence>
<comment type="cofactor">
    <cofactor evidence="1">
        <name>Zn(2+)</name>
        <dbReference type="ChEBI" id="CHEBI:29105"/>
    </cofactor>
</comment>
<dbReference type="GO" id="GO:0006508">
    <property type="term" value="P:proteolysis"/>
    <property type="evidence" value="ECO:0007669"/>
    <property type="project" value="UniProtKB-KW"/>
</dbReference>
<dbReference type="EMBL" id="CP008887">
    <property type="protein sequence ID" value="AIU70520.1"/>
    <property type="molecule type" value="Genomic_DNA"/>
</dbReference>
<dbReference type="InterPro" id="IPR024079">
    <property type="entry name" value="MetalloPept_cat_dom_sf"/>
</dbReference>
<evidence type="ECO:0000256" key="2">
    <source>
        <dbReference type="ARBA" id="ARBA00022670"/>
    </source>
</evidence>
<dbReference type="OrthoDB" id="50281at2157"/>
<keyword evidence="3" id="KW-0479">Metal-binding</keyword>
<gene>
    <name evidence="7" type="ORF">TEU_09370</name>
</gene>
<dbReference type="GO" id="GO:0008237">
    <property type="term" value="F:metallopeptidase activity"/>
    <property type="evidence" value="ECO:0007669"/>
    <property type="project" value="UniProtKB-KW"/>
</dbReference>
<keyword evidence="8" id="KW-1185">Reference proteome</keyword>
<dbReference type="GO" id="GO:0046872">
    <property type="term" value="F:metal ion binding"/>
    <property type="evidence" value="ECO:0007669"/>
    <property type="project" value="UniProtKB-KW"/>
</dbReference>
<evidence type="ECO:0000313" key="7">
    <source>
        <dbReference type="EMBL" id="AIU70520.1"/>
    </source>
</evidence>
<sequence>MEFIGFTYVTNFLENTLKEAMFEVVDEANRLLRDWDLGVRFLYLDSLTLEPGYLISVKTPEETVRLYPLEVLIDFLDYRLKVEMEKDNGFVMNKILGLISFPLASRNPYLDFYESFLGFETERLGRKIMVLSMKPFESDALKMALRALESPHVDEDVKRLARRVLSRELETFKMRLLKGILHEVGHAFGLEHCSGYCVMNSPGTMALWDTRPAFFCGSCMKKLRESLTFSFEPRKL</sequence>
<dbReference type="InterPro" id="IPR012962">
    <property type="entry name" value="Pept_M54_archaemetzincn"/>
</dbReference>
<name>A0A097QVL9_9EURY</name>
<dbReference type="AlphaFoldDB" id="A0A097QVL9"/>
<dbReference type="GeneID" id="25153640"/>
<evidence type="ECO:0000256" key="4">
    <source>
        <dbReference type="ARBA" id="ARBA00022801"/>
    </source>
</evidence>
<evidence type="ECO:0000256" key="6">
    <source>
        <dbReference type="ARBA" id="ARBA00023049"/>
    </source>
</evidence>
<dbReference type="Proteomes" id="UP000029980">
    <property type="component" value="Chromosome"/>
</dbReference>
<keyword evidence="4" id="KW-0378">Hydrolase</keyword>
<dbReference type="Pfam" id="PF07998">
    <property type="entry name" value="Peptidase_M54"/>
    <property type="match status" value="2"/>
</dbReference>
<keyword evidence="2" id="KW-0645">Protease</keyword>
<evidence type="ECO:0000256" key="3">
    <source>
        <dbReference type="ARBA" id="ARBA00022723"/>
    </source>
</evidence>
<dbReference type="SUPFAM" id="SSF55486">
    <property type="entry name" value="Metalloproteases ('zincins'), catalytic domain"/>
    <property type="match status" value="1"/>
</dbReference>
<dbReference type="HOGENOM" id="CLU_072985_0_0_2"/>
<dbReference type="RefSeq" id="WP_050003488.1">
    <property type="nucleotide sequence ID" value="NZ_CP008887.1"/>
</dbReference>
<accession>A0A097QVL9</accession>
<dbReference type="KEGG" id="teu:TEU_09370"/>
<proteinExistence type="predicted"/>
<evidence type="ECO:0000313" key="8">
    <source>
        <dbReference type="Proteomes" id="UP000029980"/>
    </source>
</evidence>
<dbReference type="PANTHER" id="PTHR15910:SF1">
    <property type="entry name" value="ARCHAEMETZINCIN-2"/>
    <property type="match status" value="1"/>
</dbReference>
<keyword evidence="5" id="KW-0862">Zinc</keyword>
<dbReference type="PANTHER" id="PTHR15910">
    <property type="entry name" value="ARCHAEMETZINCIN"/>
    <property type="match status" value="1"/>
</dbReference>
<organism evidence="7 8">
    <name type="scientific">Thermococcus eurythermalis</name>
    <dbReference type="NCBI Taxonomy" id="1505907"/>
    <lineage>
        <taxon>Archaea</taxon>
        <taxon>Methanobacteriati</taxon>
        <taxon>Methanobacteriota</taxon>
        <taxon>Thermococci</taxon>
        <taxon>Thermococcales</taxon>
        <taxon>Thermococcaceae</taxon>
        <taxon>Thermococcus</taxon>
    </lineage>
</organism>
<reference evidence="7 8" key="1">
    <citation type="journal article" date="2015" name="Int. J. Syst. Evol. Microbiol.">
        <title>Thermococcus eurythermalis sp. nov., a conditional piezophilic hyperthermophilic archaeon with a wide temperature range isolated from an oil-immersed chimney in the Guaymas Basin.</title>
        <authorList>
            <person name="Zhao W."/>
            <person name="Zeng X."/>
            <person name="Xiao X."/>
        </authorList>
    </citation>
    <scope>NUCLEOTIDE SEQUENCE [LARGE SCALE GENOMIC DNA]</scope>
    <source>
        <strain evidence="7 8">A501</strain>
    </source>
</reference>
<dbReference type="Gene3D" id="3.40.390.10">
    <property type="entry name" value="Collagenase (Catalytic Domain)"/>
    <property type="match status" value="1"/>
</dbReference>
<dbReference type="STRING" id="1505907.TEU_09370"/>
<protein>
    <submittedName>
        <fullName evidence="7">Peptidase M54</fullName>
    </submittedName>
</protein>
<keyword evidence="6" id="KW-0482">Metalloprotease</keyword>